<organism evidence="2 3">
    <name type="scientific">Alicyclobacillus fastidiosus</name>
    <dbReference type="NCBI Taxonomy" id="392011"/>
    <lineage>
        <taxon>Bacteria</taxon>
        <taxon>Bacillati</taxon>
        <taxon>Bacillota</taxon>
        <taxon>Bacilli</taxon>
        <taxon>Bacillales</taxon>
        <taxon>Alicyclobacillaceae</taxon>
        <taxon>Alicyclobacillus</taxon>
    </lineage>
</organism>
<feature type="transmembrane region" description="Helical" evidence="1">
    <location>
        <begin position="98"/>
        <end position="119"/>
    </location>
</feature>
<dbReference type="Proteomes" id="UP001579974">
    <property type="component" value="Unassembled WGS sequence"/>
</dbReference>
<dbReference type="EMBL" id="JBDXSU010000038">
    <property type="protein sequence ID" value="MFB5193086.1"/>
    <property type="molecule type" value="Genomic_DNA"/>
</dbReference>
<keyword evidence="1" id="KW-0812">Transmembrane</keyword>
<evidence type="ECO:0000256" key="1">
    <source>
        <dbReference type="SAM" id="Phobius"/>
    </source>
</evidence>
<feature type="transmembrane region" description="Helical" evidence="1">
    <location>
        <begin position="6"/>
        <end position="22"/>
    </location>
</feature>
<accession>A0ABV5ALG6</accession>
<proteinExistence type="predicted"/>
<feature type="transmembrane region" description="Helical" evidence="1">
    <location>
        <begin position="29"/>
        <end position="47"/>
    </location>
</feature>
<protein>
    <submittedName>
        <fullName evidence="2">Uncharacterized protein</fullName>
    </submittedName>
</protein>
<feature type="transmembrane region" description="Helical" evidence="1">
    <location>
        <begin position="125"/>
        <end position="146"/>
    </location>
</feature>
<comment type="caution">
    <text evidence="2">The sequence shown here is derived from an EMBL/GenBank/DDBJ whole genome shotgun (WGS) entry which is preliminary data.</text>
</comment>
<keyword evidence="1" id="KW-0472">Membrane</keyword>
<reference evidence="2 3" key="1">
    <citation type="journal article" date="2024" name="Int. J. Mol. Sci.">
        <title>Exploration of Alicyclobacillus spp. Genome in Search of Antibiotic Resistance.</title>
        <authorList>
            <person name="Bucka-Kolendo J."/>
            <person name="Kiousi D.E."/>
            <person name="Dekowska A."/>
            <person name="Mikolajczuk-Szczyrba A."/>
            <person name="Karadedos D.M."/>
            <person name="Michael P."/>
            <person name="Galanis A."/>
            <person name="Sokolowska B."/>
        </authorList>
    </citation>
    <scope>NUCLEOTIDE SEQUENCE [LARGE SCALE GENOMIC DNA]</scope>
    <source>
        <strain evidence="2 3">KKP 3000</strain>
    </source>
</reference>
<evidence type="ECO:0000313" key="2">
    <source>
        <dbReference type="EMBL" id="MFB5193086.1"/>
    </source>
</evidence>
<evidence type="ECO:0000313" key="3">
    <source>
        <dbReference type="Proteomes" id="UP001579974"/>
    </source>
</evidence>
<keyword evidence="3" id="KW-1185">Reference proteome</keyword>
<name>A0ABV5ALG6_9BACL</name>
<dbReference type="RefSeq" id="WP_275473387.1">
    <property type="nucleotide sequence ID" value="NZ_CP162940.1"/>
</dbReference>
<keyword evidence="1" id="KW-1133">Transmembrane helix</keyword>
<sequence>MLVAISLFIAWFVVILLGIIPKKLSEIEMLFVYLVTCSVIIIVFAYINLNFKNIVIGAGADKQISIQIYRLIAEPLILLIESNLFLSANKFIRWTSTITTILLLSLLRQGLAWIGIVTFRNWNLLYSILLAIGFVVFSQFMAWLIVNVGRKEGRLTS</sequence>
<gene>
    <name evidence="2" type="ORF">KKP3000_002685</name>
</gene>